<evidence type="ECO:0000313" key="5">
    <source>
        <dbReference type="EMBL" id="TQR84139.1"/>
    </source>
</evidence>
<dbReference type="EMBL" id="VIFX01000034">
    <property type="protein sequence ID" value="TQR84139.1"/>
    <property type="molecule type" value="Genomic_DNA"/>
</dbReference>
<proteinExistence type="predicted"/>
<gene>
    <name evidence="5" type="ORF">D8S82_23360</name>
</gene>
<dbReference type="SMART" id="SM00091">
    <property type="entry name" value="PAS"/>
    <property type="match status" value="1"/>
</dbReference>
<comment type="caution">
    <text evidence="5">The sequence shown here is derived from an EMBL/GenBank/DDBJ whole genome shotgun (WGS) entry which is preliminary data.</text>
</comment>
<dbReference type="Pfam" id="PF13426">
    <property type="entry name" value="PAS_9"/>
    <property type="match status" value="1"/>
</dbReference>
<evidence type="ECO:0000313" key="6">
    <source>
        <dbReference type="Proteomes" id="UP000315759"/>
    </source>
</evidence>
<dbReference type="InterPro" id="IPR035965">
    <property type="entry name" value="PAS-like_dom_sf"/>
</dbReference>
<dbReference type="Gene3D" id="3.30.450.20">
    <property type="entry name" value="PAS domain"/>
    <property type="match status" value="1"/>
</dbReference>
<dbReference type="AlphaFoldDB" id="A0A544VVZ1"/>
<dbReference type="NCBIfam" id="TIGR00229">
    <property type="entry name" value="sensory_box"/>
    <property type="match status" value="1"/>
</dbReference>
<dbReference type="Pfam" id="PF07228">
    <property type="entry name" value="SpoIIE"/>
    <property type="match status" value="1"/>
</dbReference>
<dbReference type="InterPro" id="IPR001932">
    <property type="entry name" value="PPM-type_phosphatase-like_dom"/>
</dbReference>
<name>A0A544VVZ1_9MYCO</name>
<organism evidence="5 6">
    <name type="scientific">Mycolicibacterium hodleri</name>
    <dbReference type="NCBI Taxonomy" id="49897"/>
    <lineage>
        <taxon>Bacteria</taxon>
        <taxon>Bacillati</taxon>
        <taxon>Actinomycetota</taxon>
        <taxon>Actinomycetes</taxon>
        <taxon>Mycobacteriales</taxon>
        <taxon>Mycobacteriaceae</taxon>
        <taxon>Mycolicibacterium</taxon>
    </lineage>
</organism>
<feature type="region of interest" description="Disordered" evidence="2">
    <location>
        <begin position="1"/>
        <end position="60"/>
    </location>
</feature>
<dbReference type="SUPFAM" id="SSF55785">
    <property type="entry name" value="PYP-like sensor domain (PAS domain)"/>
    <property type="match status" value="1"/>
</dbReference>
<dbReference type="Gene3D" id="3.60.40.10">
    <property type="entry name" value="PPM-type phosphatase domain"/>
    <property type="match status" value="1"/>
</dbReference>
<dbReference type="Proteomes" id="UP000315759">
    <property type="component" value="Unassembled WGS sequence"/>
</dbReference>
<dbReference type="SMART" id="SM00331">
    <property type="entry name" value="PP2C_SIG"/>
    <property type="match status" value="1"/>
</dbReference>
<dbReference type="InterPro" id="IPR000014">
    <property type="entry name" value="PAS"/>
</dbReference>
<accession>A0A544VVZ1</accession>
<reference evidence="5 6" key="1">
    <citation type="submission" date="2018-10" db="EMBL/GenBank/DDBJ databases">
        <title>Draft genome of Mycobacterium hodleri strain B.</title>
        <authorList>
            <person name="Amande T.J."/>
            <person name="Mcgenity T.J."/>
        </authorList>
    </citation>
    <scope>NUCLEOTIDE SEQUENCE [LARGE SCALE GENOMIC DNA]</scope>
    <source>
        <strain evidence="5 6">B</strain>
    </source>
</reference>
<sequence length="440" mass="47153">MSSRHPGATLGRCVHPRAHRRQRPRHDRRYRPLPAAQRSRRDGGGHRRVRGTGVTSDPDALRDAFDNAPCGYVITTPDGEIRAVNETLSSWLGRDHDALIGTPFTRLLTAGGRIHYETHFAPMLLTSGVLSGVAVDLVASDGRRLPVLLTANVKSNAQGRPQLVRIVAHDAADRRSYERELLAERRRAEDERGRAVSFAETLQRSLLPPSLSPPPGLEAAAHYYSPSAGEVGGDFYDLFPLSRERYGFFLGDVCGKGVAAATLTSLTRYTLRAAAVGDDHPVGVLHTLDSVLKQDSHAGRGWFCTVLFGVITRGADGFDVELATGGHPPPLLLRRDGSAGYVTTDGGQAVGLFAKPTFSSTRITLSPGDTLLAYSDGFTEARTGAGSRYDDDGELLRFAAAHSPTDAGGIVAAMRTLIEDLGTGVEDDAATLALSVAENR</sequence>
<keyword evidence="6" id="KW-1185">Reference proteome</keyword>
<dbReference type="InterPro" id="IPR036457">
    <property type="entry name" value="PPM-type-like_dom_sf"/>
</dbReference>
<evidence type="ECO:0000256" key="2">
    <source>
        <dbReference type="SAM" id="MobiDB-lite"/>
    </source>
</evidence>
<evidence type="ECO:0000259" key="4">
    <source>
        <dbReference type="SMART" id="SM00331"/>
    </source>
</evidence>
<protein>
    <submittedName>
        <fullName evidence="5">SpoIIE family protein phosphatase</fullName>
    </submittedName>
</protein>
<dbReference type="GO" id="GO:0016791">
    <property type="term" value="F:phosphatase activity"/>
    <property type="evidence" value="ECO:0007669"/>
    <property type="project" value="TreeGrafter"/>
</dbReference>
<feature type="compositionally biased region" description="Basic residues" evidence="2">
    <location>
        <begin position="14"/>
        <end position="31"/>
    </location>
</feature>
<keyword evidence="1" id="KW-0378">Hydrolase</keyword>
<feature type="domain" description="PPM-type phosphatase" evidence="4">
    <location>
        <begin position="214"/>
        <end position="436"/>
    </location>
</feature>
<feature type="domain" description="PAS" evidence="3">
    <location>
        <begin position="59"/>
        <end position="125"/>
    </location>
</feature>
<evidence type="ECO:0000259" key="3">
    <source>
        <dbReference type="SMART" id="SM00091"/>
    </source>
</evidence>
<dbReference type="SUPFAM" id="SSF81606">
    <property type="entry name" value="PP2C-like"/>
    <property type="match status" value="1"/>
</dbReference>
<dbReference type="PANTHER" id="PTHR43156:SF2">
    <property type="entry name" value="STAGE II SPORULATION PROTEIN E"/>
    <property type="match status" value="1"/>
</dbReference>
<dbReference type="PANTHER" id="PTHR43156">
    <property type="entry name" value="STAGE II SPORULATION PROTEIN E-RELATED"/>
    <property type="match status" value="1"/>
</dbReference>
<dbReference type="CDD" id="cd00130">
    <property type="entry name" value="PAS"/>
    <property type="match status" value="1"/>
</dbReference>
<evidence type="ECO:0000256" key="1">
    <source>
        <dbReference type="ARBA" id="ARBA00022801"/>
    </source>
</evidence>
<dbReference type="InterPro" id="IPR052016">
    <property type="entry name" value="Bact_Sigma-Reg"/>
</dbReference>